<dbReference type="Proteomes" id="UP000278157">
    <property type="component" value="Chromosome"/>
</dbReference>
<gene>
    <name evidence="1" type="ORF">NCTC11541_00021</name>
</gene>
<evidence type="ECO:0000313" key="2">
    <source>
        <dbReference type="Proteomes" id="UP000278157"/>
    </source>
</evidence>
<protein>
    <submittedName>
        <fullName evidence="1">Uncharacterized protein</fullName>
    </submittedName>
</protein>
<dbReference type="EMBL" id="LR134372">
    <property type="protein sequence ID" value="VEG84007.1"/>
    <property type="molecule type" value="Genomic_DNA"/>
</dbReference>
<accession>A0A3S4UQL7</accession>
<sequence>MVLLMQMMGIATIQDVRNLGSKTMNDVINAEVDFEIDGTKAKSIVIAKKFHKHWKYYARRR</sequence>
<dbReference type="AlphaFoldDB" id="A0A3S4UQL7"/>
<evidence type="ECO:0000313" key="1">
    <source>
        <dbReference type="EMBL" id="VEG84007.1"/>
    </source>
</evidence>
<reference evidence="1 2" key="1">
    <citation type="submission" date="2018-12" db="EMBL/GenBank/DDBJ databases">
        <authorList>
            <consortium name="Pathogen Informatics"/>
        </authorList>
    </citation>
    <scope>NUCLEOTIDE SEQUENCE [LARGE SCALE GENOMIC DNA]</scope>
    <source>
        <strain evidence="1 2">NCTC11541</strain>
    </source>
</reference>
<proteinExistence type="predicted"/>
<name>A0A3S4UQL7_CAMUP</name>
<organism evidence="1 2">
    <name type="scientific">Campylobacter upsaliensis</name>
    <dbReference type="NCBI Taxonomy" id="28080"/>
    <lineage>
        <taxon>Bacteria</taxon>
        <taxon>Pseudomonadati</taxon>
        <taxon>Campylobacterota</taxon>
        <taxon>Epsilonproteobacteria</taxon>
        <taxon>Campylobacterales</taxon>
        <taxon>Campylobacteraceae</taxon>
        <taxon>Campylobacter</taxon>
    </lineage>
</organism>